<dbReference type="AlphaFoldDB" id="A0A6G1JH11"/>
<name>A0A6G1JH11_9PLEO</name>
<dbReference type="EMBL" id="MU005572">
    <property type="protein sequence ID" value="KAF2689510.1"/>
    <property type="molecule type" value="Genomic_DNA"/>
</dbReference>
<accession>A0A6G1JH11</accession>
<proteinExistence type="predicted"/>
<reference evidence="2" key="1">
    <citation type="journal article" date="2020" name="Stud. Mycol.">
        <title>101 Dothideomycetes genomes: a test case for predicting lifestyles and emergence of pathogens.</title>
        <authorList>
            <person name="Haridas S."/>
            <person name="Albert R."/>
            <person name="Binder M."/>
            <person name="Bloem J."/>
            <person name="Labutti K."/>
            <person name="Salamov A."/>
            <person name="Andreopoulos B."/>
            <person name="Baker S."/>
            <person name="Barry K."/>
            <person name="Bills G."/>
            <person name="Bluhm B."/>
            <person name="Cannon C."/>
            <person name="Castanera R."/>
            <person name="Culley D."/>
            <person name="Daum C."/>
            <person name="Ezra D."/>
            <person name="Gonzalez J."/>
            <person name="Henrissat B."/>
            <person name="Kuo A."/>
            <person name="Liang C."/>
            <person name="Lipzen A."/>
            <person name="Lutzoni F."/>
            <person name="Magnuson J."/>
            <person name="Mondo S."/>
            <person name="Nolan M."/>
            <person name="Ohm R."/>
            <person name="Pangilinan J."/>
            <person name="Park H.-J."/>
            <person name="Ramirez L."/>
            <person name="Alfaro M."/>
            <person name="Sun H."/>
            <person name="Tritt A."/>
            <person name="Yoshinaga Y."/>
            <person name="Zwiers L.-H."/>
            <person name="Turgeon B."/>
            <person name="Goodwin S."/>
            <person name="Spatafora J."/>
            <person name="Crous P."/>
            <person name="Grigoriev I."/>
        </authorList>
    </citation>
    <scope>NUCLEOTIDE SEQUENCE</scope>
    <source>
        <strain evidence="2">CBS 122367</strain>
    </source>
</reference>
<dbReference type="Proteomes" id="UP000799291">
    <property type="component" value="Unassembled WGS sequence"/>
</dbReference>
<evidence type="ECO:0000313" key="3">
    <source>
        <dbReference type="Proteomes" id="UP000799291"/>
    </source>
</evidence>
<feature type="region of interest" description="Disordered" evidence="1">
    <location>
        <begin position="25"/>
        <end position="50"/>
    </location>
</feature>
<feature type="compositionally biased region" description="Basic and acidic residues" evidence="1">
    <location>
        <begin position="25"/>
        <end position="38"/>
    </location>
</feature>
<evidence type="ECO:0000256" key="1">
    <source>
        <dbReference type="SAM" id="MobiDB-lite"/>
    </source>
</evidence>
<protein>
    <submittedName>
        <fullName evidence="2">Uncharacterized protein</fullName>
    </submittedName>
</protein>
<feature type="region of interest" description="Disordered" evidence="1">
    <location>
        <begin position="68"/>
        <end position="103"/>
    </location>
</feature>
<organism evidence="2 3">
    <name type="scientific">Lentithecium fluviatile CBS 122367</name>
    <dbReference type="NCBI Taxonomy" id="1168545"/>
    <lineage>
        <taxon>Eukaryota</taxon>
        <taxon>Fungi</taxon>
        <taxon>Dikarya</taxon>
        <taxon>Ascomycota</taxon>
        <taxon>Pezizomycotina</taxon>
        <taxon>Dothideomycetes</taxon>
        <taxon>Pleosporomycetidae</taxon>
        <taxon>Pleosporales</taxon>
        <taxon>Massarineae</taxon>
        <taxon>Lentitheciaceae</taxon>
        <taxon>Lentithecium</taxon>
    </lineage>
</organism>
<evidence type="ECO:0000313" key="2">
    <source>
        <dbReference type="EMBL" id="KAF2689510.1"/>
    </source>
</evidence>
<gene>
    <name evidence="2" type="ORF">K458DRAFT_128757</name>
</gene>
<keyword evidence="3" id="KW-1185">Reference proteome</keyword>
<sequence length="103" mass="11506">MAGGDIFAVCLERCKLLCFNRDECRKEDDETVRDEKQTKQPAASPLNLPRTPRLRHLALSQPLQFKAHTPCPAGTTHQMRPLTRASSASDWPSLRAQSPAYAC</sequence>